<keyword evidence="2" id="KW-0812">Transmembrane</keyword>
<keyword evidence="2" id="KW-0472">Membrane</keyword>
<name>A0A1Q9DSR0_SYMMI</name>
<keyword evidence="2" id="KW-1133">Transmembrane helix</keyword>
<dbReference type="PROSITE" id="PS51257">
    <property type="entry name" value="PROKAR_LIPOPROTEIN"/>
    <property type="match status" value="1"/>
</dbReference>
<dbReference type="EMBL" id="LSRX01000404">
    <property type="protein sequence ID" value="OLP98213.1"/>
    <property type="molecule type" value="Genomic_DNA"/>
</dbReference>
<protein>
    <submittedName>
        <fullName evidence="3">Uncharacterized protein</fullName>
    </submittedName>
</protein>
<evidence type="ECO:0000256" key="1">
    <source>
        <dbReference type="SAM" id="MobiDB-lite"/>
    </source>
</evidence>
<keyword evidence="4" id="KW-1185">Reference proteome</keyword>
<sequence length="410" mass="43950">MQPRWGGSVVIFFACDAFFGGALQALFEGARASARISNGGRAQQQQQQQQQSGTWKVGEFWQLSEQPLFLEAPGCRLATLPFLPRVDPIPAWSVTASRVMSAYVFTREGVVVLGKRKTSFWPKTNIVWALPLAAWNMRSCSLRLSGDTSTMSTRIGVVPRRRERAWLRHPCQPSIAARTGTDECRFTRTGCNVSGNFREQVHGVEVLHREFQRLLTGACNQRASASSSCKAGGSPAAPSSAAGGSSRSEAAKARCGDREDATPAVHPGGLSSAADGGRGAGCTGLCEKSKECRGFLTPTPTCFKAEDDKAAAAGTEQLRIRMPPLALCRAGKRNSRLRVCCGLRRAVAREWGDECRINGELSSVPQGQATAHDLNPPGVRNINVHVSDTNIACDSSAGFAANAGEGVLEW</sequence>
<comment type="caution">
    <text evidence="3">The sequence shown here is derived from an EMBL/GenBank/DDBJ whole genome shotgun (WGS) entry which is preliminary data.</text>
</comment>
<dbReference type="Proteomes" id="UP000186817">
    <property type="component" value="Unassembled WGS sequence"/>
</dbReference>
<feature type="compositionally biased region" description="Low complexity" evidence="1">
    <location>
        <begin position="227"/>
        <end position="248"/>
    </location>
</feature>
<reference evidence="3 4" key="1">
    <citation type="submission" date="2016-02" db="EMBL/GenBank/DDBJ databases">
        <title>Genome analysis of coral dinoflagellate symbionts highlights evolutionary adaptations to a symbiotic lifestyle.</title>
        <authorList>
            <person name="Aranda M."/>
            <person name="Li Y."/>
            <person name="Liew Y.J."/>
            <person name="Baumgarten S."/>
            <person name="Simakov O."/>
            <person name="Wilson M."/>
            <person name="Piel J."/>
            <person name="Ashoor H."/>
            <person name="Bougouffa S."/>
            <person name="Bajic V.B."/>
            <person name="Ryu T."/>
            <person name="Ravasi T."/>
            <person name="Bayer T."/>
            <person name="Micklem G."/>
            <person name="Kim H."/>
            <person name="Bhak J."/>
            <person name="Lajeunesse T.C."/>
            <person name="Voolstra C.R."/>
        </authorList>
    </citation>
    <scope>NUCLEOTIDE SEQUENCE [LARGE SCALE GENOMIC DNA]</scope>
    <source>
        <strain evidence="3 4">CCMP2467</strain>
    </source>
</reference>
<evidence type="ECO:0000313" key="4">
    <source>
        <dbReference type="Proteomes" id="UP000186817"/>
    </source>
</evidence>
<evidence type="ECO:0000256" key="2">
    <source>
        <dbReference type="SAM" id="Phobius"/>
    </source>
</evidence>
<feature type="compositionally biased region" description="Basic and acidic residues" evidence="1">
    <location>
        <begin position="249"/>
        <end position="261"/>
    </location>
</feature>
<dbReference type="AlphaFoldDB" id="A0A1Q9DSR0"/>
<proteinExistence type="predicted"/>
<accession>A0A1Q9DSR0</accession>
<gene>
    <name evidence="3" type="ORF">AK812_SmicGene19375</name>
</gene>
<organism evidence="3 4">
    <name type="scientific">Symbiodinium microadriaticum</name>
    <name type="common">Dinoflagellate</name>
    <name type="synonym">Zooxanthella microadriatica</name>
    <dbReference type="NCBI Taxonomy" id="2951"/>
    <lineage>
        <taxon>Eukaryota</taxon>
        <taxon>Sar</taxon>
        <taxon>Alveolata</taxon>
        <taxon>Dinophyceae</taxon>
        <taxon>Suessiales</taxon>
        <taxon>Symbiodiniaceae</taxon>
        <taxon>Symbiodinium</taxon>
    </lineage>
</organism>
<evidence type="ECO:0000313" key="3">
    <source>
        <dbReference type="EMBL" id="OLP98213.1"/>
    </source>
</evidence>
<feature type="transmembrane region" description="Helical" evidence="2">
    <location>
        <begin position="6"/>
        <end position="27"/>
    </location>
</feature>
<feature type="region of interest" description="Disordered" evidence="1">
    <location>
        <begin position="227"/>
        <end position="278"/>
    </location>
</feature>